<comment type="function">
    <text evidence="1">Involved in a late step of protoheme IX synthesis.</text>
</comment>
<organism evidence="13 14">
    <name type="scientific">Neptuniibacter caesariensis</name>
    <dbReference type="NCBI Taxonomy" id="207954"/>
    <lineage>
        <taxon>Bacteria</taxon>
        <taxon>Pseudomonadati</taxon>
        <taxon>Pseudomonadota</taxon>
        <taxon>Gammaproteobacteria</taxon>
        <taxon>Oceanospirillales</taxon>
        <taxon>Oceanospirillaceae</taxon>
        <taxon>Neptuniibacter</taxon>
    </lineage>
</organism>
<feature type="transmembrane region" description="Helical" evidence="11">
    <location>
        <begin position="42"/>
        <end position="64"/>
    </location>
</feature>
<dbReference type="Gene3D" id="1.25.40.10">
    <property type="entry name" value="Tetratricopeptide repeat domain"/>
    <property type="match status" value="2"/>
</dbReference>
<dbReference type="GO" id="GO:0005886">
    <property type="term" value="C:plasma membrane"/>
    <property type="evidence" value="ECO:0007669"/>
    <property type="project" value="UniProtKB-SubCell"/>
</dbReference>
<keyword evidence="4" id="KW-1003">Cell membrane</keyword>
<evidence type="ECO:0000256" key="4">
    <source>
        <dbReference type="ARBA" id="ARBA00022475"/>
    </source>
</evidence>
<dbReference type="InterPro" id="IPR010817">
    <property type="entry name" value="HemY_N"/>
</dbReference>
<evidence type="ECO:0000256" key="11">
    <source>
        <dbReference type="SAM" id="Phobius"/>
    </source>
</evidence>
<dbReference type="GO" id="GO:0006779">
    <property type="term" value="P:porphyrin-containing compound biosynthetic process"/>
    <property type="evidence" value="ECO:0007669"/>
    <property type="project" value="UniProtKB-KW"/>
</dbReference>
<feature type="domain" description="HemY N-terminal" evidence="12">
    <location>
        <begin position="27"/>
        <end position="132"/>
    </location>
</feature>
<keyword evidence="8 11" id="KW-0472">Membrane</keyword>
<proteinExistence type="predicted"/>
<comment type="caution">
    <text evidence="13">The sequence shown here is derived from an EMBL/GenBank/DDBJ whole genome shotgun (WGS) entry which is preliminary data.</text>
</comment>
<dbReference type="UniPathway" id="UPA00252"/>
<accession>A0A7U8C435</accession>
<dbReference type="EMBL" id="AAOW01000010">
    <property type="protein sequence ID" value="EAR61127.1"/>
    <property type="molecule type" value="Genomic_DNA"/>
</dbReference>
<evidence type="ECO:0000256" key="1">
    <source>
        <dbReference type="ARBA" id="ARBA00002962"/>
    </source>
</evidence>
<evidence type="ECO:0000256" key="8">
    <source>
        <dbReference type="ARBA" id="ARBA00023136"/>
    </source>
</evidence>
<evidence type="ECO:0000256" key="3">
    <source>
        <dbReference type="ARBA" id="ARBA00004744"/>
    </source>
</evidence>
<evidence type="ECO:0000259" key="12">
    <source>
        <dbReference type="Pfam" id="PF07219"/>
    </source>
</evidence>
<feature type="repeat" description="TPR" evidence="10">
    <location>
        <begin position="337"/>
        <end position="370"/>
    </location>
</feature>
<evidence type="ECO:0000256" key="7">
    <source>
        <dbReference type="ARBA" id="ARBA00022989"/>
    </source>
</evidence>
<dbReference type="AlphaFoldDB" id="A0A7U8C435"/>
<dbReference type="SUPFAM" id="SSF48452">
    <property type="entry name" value="TPR-like"/>
    <property type="match status" value="1"/>
</dbReference>
<dbReference type="RefSeq" id="WP_007021409.1">
    <property type="nucleotide sequence ID" value="NZ_CH724126.1"/>
</dbReference>
<reference evidence="13 14" key="1">
    <citation type="submission" date="2006-02" db="EMBL/GenBank/DDBJ databases">
        <authorList>
            <person name="Pinhassi J."/>
            <person name="Pedros-Alio C."/>
            <person name="Ferriera S."/>
            <person name="Johnson J."/>
            <person name="Kravitz S."/>
            <person name="Halpern A."/>
            <person name="Remington K."/>
            <person name="Beeson K."/>
            <person name="Tran B."/>
            <person name="Rogers Y.-H."/>
            <person name="Friedman R."/>
            <person name="Venter J.C."/>
        </authorList>
    </citation>
    <scope>NUCLEOTIDE SEQUENCE [LARGE SCALE GENOMIC DNA]</scope>
    <source>
        <strain evidence="13 14">MED92</strain>
    </source>
</reference>
<dbReference type="InterPro" id="IPR011990">
    <property type="entry name" value="TPR-like_helical_dom_sf"/>
</dbReference>
<evidence type="ECO:0000313" key="13">
    <source>
        <dbReference type="EMBL" id="EAR61127.1"/>
    </source>
</evidence>
<gene>
    <name evidence="13" type="ORF">MED92_04714</name>
</gene>
<dbReference type="NCBIfam" id="TIGR00540">
    <property type="entry name" value="TPR_hemY_coli"/>
    <property type="match status" value="1"/>
</dbReference>
<dbReference type="GO" id="GO:0042168">
    <property type="term" value="P:heme metabolic process"/>
    <property type="evidence" value="ECO:0007669"/>
    <property type="project" value="InterPro"/>
</dbReference>
<evidence type="ECO:0000256" key="6">
    <source>
        <dbReference type="ARBA" id="ARBA00022692"/>
    </source>
</evidence>
<dbReference type="InterPro" id="IPR005254">
    <property type="entry name" value="Heme_biosyn_assoc_TPR_pro"/>
</dbReference>
<dbReference type="Proteomes" id="UP000002171">
    <property type="component" value="Unassembled WGS sequence"/>
</dbReference>
<comment type="pathway">
    <text evidence="3">Porphyrin-containing compound metabolism; protoheme biosynthesis.</text>
</comment>
<evidence type="ECO:0000256" key="2">
    <source>
        <dbReference type="ARBA" id="ARBA00004429"/>
    </source>
</evidence>
<dbReference type="Pfam" id="PF07219">
    <property type="entry name" value="HemY_N"/>
    <property type="match status" value="1"/>
</dbReference>
<keyword evidence="5" id="KW-0997">Cell inner membrane</keyword>
<keyword evidence="14" id="KW-1185">Reference proteome</keyword>
<evidence type="ECO:0000256" key="10">
    <source>
        <dbReference type="PROSITE-ProRule" id="PRU00339"/>
    </source>
</evidence>
<name>A0A7U8C435_NEPCE</name>
<evidence type="ECO:0000256" key="5">
    <source>
        <dbReference type="ARBA" id="ARBA00022519"/>
    </source>
</evidence>
<evidence type="ECO:0000313" key="14">
    <source>
        <dbReference type="Proteomes" id="UP000002171"/>
    </source>
</evidence>
<dbReference type="OrthoDB" id="7053339at2"/>
<dbReference type="InterPro" id="IPR019734">
    <property type="entry name" value="TPR_rpt"/>
</dbReference>
<sequence>MKKLFLLLVIVLVAGTYVGQLMVKDPGYVLIAYNNTTVETSLWVLLIALVLAFVAFHIVVNLFTHTKLPTARLKAWKDGRNQQISRRKTLKGLTSLSEGNWAQAQKQLAQAAERSDLPLINYLAAARAAHEQNNEQATDDLLQKARSTTPEAEVTVAISQAEIQLSRGQLEPCLATLLRLRTLAPKNTYVMKLLKDIYLRLNDWQQLSKLIPILRKHQALKDDELSELSRQCYSKLLDESLQNLPVETSDEERLKTLGRTWHDLPAEQTRDGDLVQRYTELLVSLGAESRAEQNLRDLIKRNWDEKLVTLYGRVNGENAKKQLDNARGWLKSHAESPALLLTLGRLSLRNEHWGQAVKYFEQSLDIEPNSETLAELARLLRHLGDGERAQTLLQQNLNLVASGLPELPMPSQEKATV</sequence>
<keyword evidence="6 11" id="KW-0812">Transmembrane</keyword>
<keyword evidence="7 11" id="KW-1133">Transmembrane helix</keyword>
<protein>
    <submittedName>
        <fullName evidence="13">HemY protein</fullName>
    </submittedName>
</protein>
<dbReference type="PROSITE" id="PS50005">
    <property type="entry name" value="TPR"/>
    <property type="match status" value="1"/>
</dbReference>
<evidence type="ECO:0000256" key="9">
    <source>
        <dbReference type="ARBA" id="ARBA00023244"/>
    </source>
</evidence>
<keyword evidence="9" id="KW-0627">Porphyrin biosynthesis</keyword>
<keyword evidence="10" id="KW-0802">TPR repeat</keyword>
<comment type="subcellular location">
    <subcellularLocation>
        <location evidence="2">Cell inner membrane</location>
        <topology evidence="2">Multi-pass membrane protein</topology>
    </subcellularLocation>
</comment>